<feature type="domain" description="HTH merR-type" evidence="2">
    <location>
        <begin position="3"/>
        <end position="72"/>
    </location>
</feature>
<dbReference type="InterPro" id="IPR047057">
    <property type="entry name" value="MerR_fam"/>
</dbReference>
<protein>
    <submittedName>
        <fullName evidence="3">MerR family mercuric resistance operon transcriptional regulator</fullName>
    </submittedName>
    <submittedName>
        <fullName evidence="4">MerR family transcriptional regulator</fullName>
    </submittedName>
</protein>
<reference evidence="4 5" key="1">
    <citation type="submission" date="2019-12" db="EMBL/GenBank/DDBJ databases">
        <title>Genomic-based taxomic classification of the family Erythrobacteraceae.</title>
        <authorList>
            <person name="Xu L."/>
        </authorList>
    </citation>
    <scope>NUCLEOTIDE SEQUENCE [LARGE SCALE GENOMIC DNA]</scope>
    <source>
        <strain evidence="4 5">CGMCC 1.8703</strain>
    </source>
</reference>
<proteinExistence type="predicted"/>
<dbReference type="Pfam" id="PF13411">
    <property type="entry name" value="MerR_1"/>
    <property type="match status" value="1"/>
</dbReference>
<dbReference type="GO" id="GO:0003700">
    <property type="term" value="F:DNA-binding transcription factor activity"/>
    <property type="evidence" value="ECO:0007669"/>
    <property type="project" value="InterPro"/>
</dbReference>
<accession>A0A6I4UAU9</accession>
<evidence type="ECO:0000313" key="5">
    <source>
        <dbReference type="Proteomes" id="UP000439914"/>
    </source>
</evidence>
<evidence type="ECO:0000256" key="1">
    <source>
        <dbReference type="ARBA" id="ARBA00023125"/>
    </source>
</evidence>
<dbReference type="Proteomes" id="UP001238601">
    <property type="component" value="Unassembled WGS sequence"/>
</dbReference>
<name>A0A6I4UAU9_9SPHN</name>
<dbReference type="AlphaFoldDB" id="A0A6I4UAU9"/>
<dbReference type="EMBL" id="WTYG01000001">
    <property type="protein sequence ID" value="MXP34313.1"/>
    <property type="molecule type" value="Genomic_DNA"/>
</dbReference>
<evidence type="ECO:0000313" key="4">
    <source>
        <dbReference type="EMBL" id="MXP34313.1"/>
    </source>
</evidence>
<organism evidence="4 5">
    <name type="scientific">Qipengyuania citrea</name>
    <dbReference type="NCBI Taxonomy" id="225971"/>
    <lineage>
        <taxon>Bacteria</taxon>
        <taxon>Pseudomonadati</taxon>
        <taxon>Pseudomonadota</taxon>
        <taxon>Alphaproteobacteria</taxon>
        <taxon>Sphingomonadales</taxon>
        <taxon>Erythrobacteraceae</taxon>
        <taxon>Qipengyuania</taxon>
    </lineage>
</organism>
<dbReference type="PANTHER" id="PTHR30204">
    <property type="entry name" value="REDOX-CYCLING DRUG-SENSING TRANSCRIPTIONAL ACTIVATOR SOXR"/>
    <property type="match status" value="1"/>
</dbReference>
<dbReference type="Gene3D" id="1.10.1660.10">
    <property type="match status" value="1"/>
</dbReference>
<sequence>MANWSIGELARKTGVHIETIRYFEKVGLLETSGRTEGGHRVFGDRHLRSLKFIKRARELGFSPQEVRALLDMGGPEDACCDEVRDIAVHHLEDVRRKIKDLKRLEELLASTVDRCSGSHVSDCAVIDMLEEPVG</sequence>
<keyword evidence="6" id="KW-1185">Reference proteome</keyword>
<dbReference type="InterPro" id="IPR009061">
    <property type="entry name" value="DNA-bd_dom_put_sf"/>
</dbReference>
<keyword evidence="1" id="KW-0238">DNA-binding</keyword>
<dbReference type="SUPFAM" id="SSF46955">
    <property type="entry name" value="Putative DNA-binding domain"/>
    <property type="match status" value="1"/>
</dbReference>
<dbReference type="PROSITE" id="PS50937">
    <property type="entry name" value="HTH_MERR_2"/>
    <property type="match status" value="1"/>
</dbReference>
<dbReference type="SMART" id="SM00422">
    <property type="entry name" value="HTH_MERR"/>
    <property type="match status" value="1"/>
</dbReference>
<evidence type="ECO:0000259" key="2">
    <source>
        <dbReference type="PROSITE" id="PS50937"/>
    </source>
</evidence>
<dbReference type="RefSeq" id="WP_160765889.1">
    <property type="nucleotide sequence ID" value="NZ_JAUSWK010000002.1"/>
</dbReference>
<dbReference type="PANTHER" id="PTHR30204:SF92">
    <property type="entry name" value="HTH-TYPE TRANSCRIPTIONAL REGULATOR ZNTR"/>
    <property type="match status" value="1"/>
</dbReference>
<comment type="caution">
    <text evidence="4">The sequence shown here is derived from an EMBL/GenBank/DDBJ whole genome shotgun (WGS) entry which is preliminary data.</text>
</comment>
<dbReference type="PRINTS" id="PR00040">
    <property type="entry name" value="HTHMERR"/>
</dbReference>
<dbReference type="EMBL" id="JAUSWK010000002">
    <property type="protein sequence ID" value="MDQ0565947.1"/>
    <property type="molecule type" value="Genomic_DNA"/>
</dbReference>
<reference evidence="3 6" key="2">
    <citation type="submission" date="2023-07" db="EMBL/GenBank/DDBJ databases">
        <title>Genomic Encyclopedia of Type Strains, Phase IV (KMG-IV): sequencing the most valuable type-strain genomes for metagenomic binning, comparative biology and taxonomic classification.</title>
        <authorList>
            <person name="Goeker M."/>
        </authorList>
    </citation>
    <scope>NUCLEOTIDE SEQUENCE [LARGE SCALE GENOMIC DNA]</scope>
    <source>
        <strain evidence="3 6">DSM 14432</strain>
    </source>
</reference>
<evidence type="ECO:0000313" key="3">
    <source>
        <dbReference type="EMBL" id="MDQ0565947.1"/>
    </source>
</evidence>
<dbReference type="GeneID" id="93686308"/>
<dbReference type="Proteomes" id="UP000439914">
    <property type="component" value="Unassembled WGS sequence"/>
</dbReference>
<dbReference type="InterPro" id="IPR000551">
    <property type="entry name" value="MerR-type_HTH_dom"/>
</dbReference>
<gene>
    <name evidence="4" type="ORF">GRI55_00850</name>
    <name evidence="3" type="ORF">QOZ97_001480</name>
</gene>
<dbReference type="CDD" id="cd04785">
    <property type="entry name" value="HTH_CadR-PbrR-like"/>
    <property type="match status" value="1"/>
</dbReference>
<evidence type="ECO:0000313" key="6">
    <source>
        <dbReference type="Proteomes" id="UP001238601"/>
    </source>
</evidence>
<dbReference type="GO" id="GO:0003677">
    <property type="term" value="F:DNA binding"/>
    <property type="evidence" value="ECO:0007669"/>
    <property type="project" value="UniProtKB-KW"/>
</dbReference>